<organism evidence="1 2">
    <name type="scientific">Paramuricea clavata</name>
    <name type="common">Red gorgonian</name>
    <name type="synonym">Violescent sea-whip</name>
    <dbReference type="NCBI Taxonomy" id="317549"/>
    <lineage>
        <taxon>Eukaryota</taxon>
        <taxon>Metazoa</taxon>
        <taxon>Cnidaria</taxon>
        <taxon>Anthozoa</taxon>
        <taxon>Octocorallia</taxon>
        <taxon>Malacalcyonacea</taxon>
        <taxon>Plexauridae</taxon>
        <taxon>Paramuricea</taxon>
    </lineage>
</organism>
<evidence type="ECO:0000313" key="2">
    <source>
        <dbReference type="Proteomes" id="UP001152795"/>
    </source>
</evidence>
<protein>
    <submittedName>
        <fullName evidence="1">Uncharacterized protein</fullName>
    </submittedName>
</protein>
<dbReference type="Proteomes" id="UP001152795">
    <property type="component" value="Unassembled WGS sequence"/>
</dbReference>
<keyword evidence="2" id="KW-1185">Reference proteome</keyword>
<dbReference type="EMBL" id="CACRXK020039318">
    <property type="protein sequence ID" value="CAB4045412.1"/>
    <property type="molecule type" value="Genomic_DNA"/>
</dbReference>
<dbReference type="InterPro" id="IPR033467">
    <property type="entry name" value="Tesmin/TSO1-like_CXC"/>
</dbReference>
<dbReference type="PANTHER" id="PTHR46704:SF9">
    <property type="entry name" value="BHLH DOMAIN-CONTAINING PROTEIN"/>
    <property type="match status" value="1"/>
</dbReference>
<reference evidence="1" key="1">
    <citation type="submission" date="2020-04" db="EMBL/GenBank/DDBJ databases">
        <authorList>
            <person name="Alioto T."/>
            <person name="Alioto T."/>
            <person name="Gomez Garrido J."/>
        </authorList>
    </citation>
    <scope>NUCLEOTIDE SEQUENCE</scope>
    <source>
        <strain evidence="1">A484AB</strain>
    </source>
</reference>
<name>A0A7D9MGM3_PARCT</name>
<evidence type="ECO:0000313" key="1">
    <source>
        <dbReference type="EMBL" id="CAB4045412.1"/>
    </source>
</evidence>
<dbReference type="SMART" id="SM01114">
    <property type="entry name" value="CXC"/>
    <property type="match status" value="1"/>
</dbReference>
<comment type="caution">
    <text evidence="1">The sequence shown here is derived from an EMBL/GenBank/DDBJ whole genome shotgun (WGS) entry which is preliminary data.</text>
</comment>
<dbReference type="AlphaFoldDB" id="A0A7D9MGM3"/>
<dbReference type="OrthoDB" id="8195485at2759"/>
<sequence length="356" mass="40502">MGSVTVHHTLWPYHMRQLWHCLTLKMMFLSQLYVTHGNKCHFICYYATSLQVVCEEVFELFCDHEEADTRMLLHASHAAQSHSNIVIKSVDTDVFLLCIYCASKIPATLAFDTGTGNKRRILDMNTISEQLGEAWCDAILGFHWFTGSDSTSSFTGKGKATCLKVARSKVEYVRAFQDLGKQMTVDQGTMSYLQKFVCHLYGQENEIDVDNARHNLFRMGNCTEETLPPTSDSLVQHIHRANYESYVRRRCMVQMITAGSPDGHGWYIENGQLCIKWMTLPVAPDSVLEIVNCSCKTGCKSNRCSCRKANLNCTDLCKCSDSCKNKDRSERDDFFIDFDDEDAYQNDEGLDIDNVN</sequence>
<dbReference type="PANTHER" id="PTHR46704">
    <property type="entry name" value="CXC DOMAIN-CONTAINING PROTEIN-RELATED"/>
    <property type="match status" value="1"/>
</dbReference>
<proteinExistence type="predicted"/>
<accession>A0A7D9MGM3</accession>
<gene>
    <name evidence="1" type="ORF">PACLA_8A061963</name>
</gene>